<organism evidence="4">
    <name type="scientific">Mizugakiibacter sediminis</name>
    <dbReference type="NCBI Taxonomy" id="1475481"/>
    <lineage>
        <taxon>Bacteria</taxon>
        <taxon>Pseudomonadati</taxon>
        <taxon>Pseudomonadota</taxon>
        <taxon>Gammaproteobacteria</taxon>
        <taxon>Lysobacterales</taxon>
        <taxon>Rhodanobacteraceae</taxon>
        <taxon>Mizugakiibacter</taxon>
    </lineage>
</organism>
<protein>
    <recommendedName>
        <fullName evidence="3">ATP-grasp domain-containing protein</fullName>
    </recommendedName>
</protein>
<dbReference type="SUPFAM" id="SSF56059">
    <property type="entry name" value="Glutathione synthetase ATP-binding domain-like"/>
    <property type="match status" value="1"/>
</dbReference>
<accession>A0A0K8QRF5</accession>
<dbReference type="GO" id="GO:0046872">
    <property type="term" value="F:metal ion binding"/>
    <property type="evidence" value="ECO:0007669"/>
    <property type="project" value="InterPro"/>
</dbReference>
<dbReference type="Gene3D" id="3.30.470.20">
    <property type="entry name" value="ATP-grasp fold, B domain"/>
    <property type="match status" value="1"/>
</dbReference>
<name>A0A0K8QRF5_9GAMM</name>
<keyword evidence="1" id="KW-0067">ATP-binding</keyword>
<evidence type="ECO:0000259" key="3">
    <source>
        <dbReference type="PROSITE" id="PS50975"/>
    </source>
</evidence>
<dbReference type="GO" id="GO:0005524">
    <property type="term" value="F:ATP binding"/>
    <property type="evidence" value="ECO:0007669"/>
    <property type="project" value="UniProtKB-UniRule"/>
</dbReference>
<evidence type="ECO:0000256" key="1">
    <source>
        <dbReference type="PROSITE-ProRule" id="PRU00409"/>
    </source>
</evidence>
<gene>
    <name evidence="4" type="ORF">MBSD_n2810</name>
</gene>
<dbReference type="EMBL" id="DF970277">
    <property type="protein sequence ID" value="GAP67483.1"/>
    <property type="molecule type" value="Genomic_DNA"/>
</dbReference>
<evidence type="ECO:0000256" key="2">
    <source>
        <dbReference type="SAM" id="MobiDB-lite"/>
    </source>
</evidence>
<evidence type="ECO:0000313" key="4">
    <source>
        <dbReference type="EMBL" id="GAP67483.1"/>
    </source>
</evidence>
<dbReference type="AlphaFoldDB" id="A0A0K8QRF5"/>
<reference evidence="4" key="1">
    <citation type="submission" date="2015-08" db="EMBL/GenBank/DDBJ databases">
        <title>Complete DNA Sequence of Pseudomonas syringae pv. actinidiae, the Causal Agent of Kiwifruit Canker Disease.</title>
        <authorList>
            <person name="Rikkerink E.H.A."/>
            <person name="Fineran P.C."/>
        </authorList>
    </citation>
    <scope>NUCLEOTIDE SEQUENCE</scope>
    <source>
        <strain evidence="4">SkMP5</strain>
    </source>
</reference>
<evidence type="ECO:0000313" key="5">
    <source>
        <dbReference type="Proteomes" id="UP000253740"/>
    </source>
</evidence>
<feature type="region of interest" description="Disordered" evidence="2">
    <location>
        <begin position="397"/>
        <end position="417"/>
    </location>
</feature>
<dbReference type="Proteomes" id="UP000253740">
    <property type="component" value="Unassembled WGS sequence"/>
</dbReference>
<keyword evidence="5" id="KW-1185">Reference proteome</keyword>
<dbReference type="PROSITE" id="PS50975">
    <property type="entry name" value="ATP_GRASP"/>
    <property type="match status" value="1"/>
</dbReference>
<dbReference type="STRING" id="1475481.GCA_000953855_02859"/>
<keyword evidence="1" id="KW-0547">Nucleotide-binding</keyword>
<dbReference type="InterPro" id="IPR011761">
    <property type="entry name" value="ATP-grasp"/>
</dbReference>
<sequence>MGAEGDRRVPAIVVGSGQTGLGTLRCLRLADIPAFVACPAGDLAARSRWYRPTPGETAWDGVCNDAALDLLRRMPLERAVPIPGADDAALWLSRLPDDLRARFPVSGSSTRTLEILQDKARFGEHLAASGIPHPRTFPIRRAADIDTIPFGELDRVFLKPTNSQLFLRATGAKGLWARNRIEMEAIWHRLEAHGLEVLAQEYVPGDATRHYFVDGFRDRNGTLTGLFARRRWRIFPPDFGNSSYCRSVPLKEVGNAVESLERLLAGLDYRGIFSAEFKRDARDGTFRILEVNTRAWWYVEFAARCGVNVCRMAWQDALGLPVQPSPRDYPAGEGCVNLPGDIITVRSQPRAVRGPLHRILAQWLRAHYHVFRLDDPRPGLSVAREILGRLLRRAGRRPRAAAATPGGEAAATDVRTP</sequence>
<proteinExistence type="predicted"/>
<feature type="domain" description="ATP-grasp" evidence="3">
    <location>
        <begin position="123"/>
        <end position="318"/>
    </location>
</feature>
<feature type="compositionally biased region" description="Low complexity" evidence="2">
    <location>
        <begin position="400"/>
        <end position="417"/>
    </location>
</feature>